<dbReference type="AlphaFoldDB" id="A0A937RIA3"/>
<reference evidence="2" key="1">
    <citation type="submission" date="2020-12" db="EMBL/GenBank/DDBJ databases">
        <title>Genomic characterization of non-nitrogen-fixing Frankia strains.</title>
        <authorList>
            <person name="Carlos-Shanley C."/>
            <person name="Guerra T."/>
            <person name="Hahn D."/>
        </authorList>
    </citation>
    <scope>NUCLEOTIDE SEQUENCE</scope>
    <source>
        <strain evidence="2">CN6</strain>
    </source>
</reference>
<feature type="compositionally biased region" description="Basic and acidic residues" evidence="1">
    <location>
        <begin position="118"/>
        <end position="128"/>
    </location>
</feature>
<keyword evidence="3" id="KW-1185">Reference proteome</keyword>
<feature type="region of interest" description="Disordered" evidence="1">
    <location>
        <begin position="105"/>
        <end position="153"/>
    </location>
</feature>
<gene>
    <name evidence="2" type="ORF">I7412_27595</name>
</gene>
<name>A0A937RIA3_9ACTN</name>
<evidence type="ECO:0000313" key="3">
    <source>
        <dbReference type="Proteomes" id="UP000604475"/>
    </source>
</evidence>
<sequence>MSQLKEMSAAGLLAASQDRPFCVSATIFVRSAAVNCRSLVGPSTRTRPTATLPPRSAPRGAPPPPRARGPPAGAGAAAADRDAAWAAAAAACTGRGATWTAPLSAAGAAGDSAGGGSDRSRRADEPRGGARSVQACSMSHGSPARGRSRFRRR</sequence>
<organism evidence="2 3">
    <name type="scientific">Frankia nepalensis</name>
    <dbReference type="NCBI Taxonomy" id="1836974"/>
    <lineage>
        <taxon>Bacteria</taxon>
        <taxon>Bacillati</taxon>
        <taxon>Actinomycetota</taxon>
        <taxon>Actinomycetes</taxon>
        <taxon>Frankiales</taxon>
        <taxon>Frankiaceae</taxon>
        <taxon>Frankia</taxon>
    </lineage>
</organism>
<feature type="compositionally biased region" description="Low complexity" evidence="1">
    <location>
        <begin position="42"/>
        <end position="59"/>
    </location>
</feature>
<evidence type="ECO:0000256" key="1">
    <source>
        <dbReference type="SAM" id="MobiDB-lite"/>
    </source>
</evidence>
<dbReference type="Proteomes" id="UP000604475">
    <property type="component" value="Unassembled WGS sequence"/>
</dbReference>
<proteinExistence type="predicted"/>
<feature type="compositionally biased region" description="Low complexity" evidence="1">
    <location>
        <begin position="69"/>
        <end position="80"/>
    </location>
</feature>
<comment type="caution">
    <text evidence="2">The sequence shown here is derived from an EMBL/GenBank/DDBJ whole genome shotgun (WGS) entry which is preliminary data.</text>
</comment>
<evidence type="ECO:0000313" key="2">
    <source>
        <dbReference type="EMBL" id="MBL7630860.1"/>
    </source>
</evidence>
<dbReference type="EMBL" id="JAEACQ010000255">
    <property type="protein sequence ID" value="MBL7630860.1"/>
    <property type="molecule type" value="Genomic_DNA"/>
</dbReference>
<protein>
    <submittedName>
        <fullName evidence="2">Uncharacterized protein</fullName>
    </submittedName>
</protein>
<accession>A0A937RIA3</accession>
<feature type="region of interest" description="Disordered" evidence="1">
    <location>
        <begin position="40"/>
        <end position="80"/>
    </location>
</feature>